<evidence type="ECO:0000313" key="4">
    <source>
        <dbReference type="Proteomes" id="UP000250043"/>
    </source>
</evidence>
<reference evidence="3 4" key="1">
    <citation type="submission" date="2016-07" db="EMBL/GenBank/DDBJ databases">
        <title>Draft genome of the white-rot fungus Obba rivulosa 3A-2.</title>
        <authorList>
            <consortium name="DOE Joint Genome Institute"/>
            <person name="Miettinen O."/>
            <person name="Riley R."/>
            <person name="Acob R."/>
            <person name="Barry K."/>
            <person name="Cullen D."/>
            <person name="De Vries R."/>
            <person name="Hainaut M."/>
            <person name="Hatakka A."/>
            <person name="Henrissat B."/>
            <person name="Hilden K."/>
            <person name="Kuo R."/>
            <person name="Labutti K."/>
            <person name="Lipzen A."/>
            <person name="Makela M.R."/>
            <person name="Sandor L."/>
            <person name="Spatafora J.W."/>
            <person name="Grigoriev I.V."/>
            <person name="Hibbett D.S."/>
        </authorList>
    </citation>
    <scope>NUCLEOTIDE SEQUENCE [LARGE SCALE GENOMIC DNA]</scope>
    <source>
        <strain evidence="3 4">3A-2</strain>
    </source>
</reference>
<gene>
    <name evidence="3" type="ORF">OBBRIDRAFT_841473</name>
</gene>
<evidence type="ECO:0000256" key="1">
    <source>
        <dbReference type="SAM" id="MobiDB-lite"/>
    </source>
</evidence>
<name>A0A8E2DVL4_9APHY</name>
<dbReference type="InterPro" id="IPR045341">
    <property type="entry name" value="DUF6532"/>
</dbReference>
<dbReference type="EMBL" id="KV722330">
    <property type="protein sequence ID" value="OCH96715.1"/>
    <property type="molecule type" value="Genomic_DNA"/>
</dbReference>
<evidence type="ECO:0000259" key="2">
    <source>
        <dbReference type="Pfam" id="PF20149"/>
    </source>
</evidence>
<dbReference type="OrthoDB" id="3268553at2759"/>
<dbReference type="AlphaFoldDB" id="A0A8E2DVL4"/>
<feature type="region of interest" description="Disordered" evidence="1">
    <location>
        <begin position="65"/>
        <end position="97"/>
    </location>
</feature>
<dbReference type="Proteomes" id="UP000250043">
    <property type="component" value="Unassembled WGS sequence"/>
</dbReference>
<protein>
    <recommendedName>
        <fullName evidence="2">DUF6532 domain-containing protein</fullName>
    </recommendedName>
</protein>
<organism evidence="3 4">
    <name type="scientific">Obba rivulosa</name>
    <dbReference type="NCBI Taxonomy" id="1052685"/>
    <lineage>
        <taxon>Eukaryota</taxon>
        <taxon>Fungi</taxon>
        <taxon>Dikarya</taxon>
        <taxon>Basidiomycota</taxon>
        <taxon>Agaricomycotina</taxon>
        <taxon>Agaricomycetes</taxon>
        <taxon>Polyporales</taxon>
        <taxon>Gelatoporiaceae</taxon>
        <taxon>Obba</taxon>
    </lineage>
</organism>
<accession>A0A8E2DVL4</accession>
<sequence length="329" mass="37597">MDLHQPLGYRYRAPERPLRMAGPERPYPLDHALTRLLTDTRALNWGGLRAMQDLSPDTIWSRLTESTSTDTESAGSGDESANLAPHKRGRADRSARSLSATRQEIIHVAYKHFRLLPADDKKDDLIIEAWQVACEELGWDLEDTSLRPTEQERRLIGDRECQVRSDFKKASKVLLPARYGFKPGQKTHPDAKRIIEHNRAIVATLMKEIAFAHPLAELRTWYRTQEAPWASAGTLSLRTLLPKFSSAPAAVVAILASTLVLTTIHCAIDEWKDGLESNVPLTETPYQVQYEEYRQTLEDWDKFTMESGSRTCKKLQQDLLKICRYVFFY</sequence>
<evidence type="ECO:0000313" key="3">
    <source>
        <dbReference type="EMBL" id="OCH96715.1"/>
    </source>
</evidence>
<feature type="domain" description="DUF6532" evidence="2">
    <location>
        <begin position="117"/>
        <end position="300"/>
    </location>
</feature>
<keyword evidence="4" id="KW-1185">Reference proteome</keyword>
<proteinExistence type="predicted"/>
<dbReference type="Pfam" id="PF20149">
    <property type="entry name" value="DUF6532"/>
    <property type="match status" value="1"/>
</dbReference>
<feature type="compositionally biased region" description="Polar residues" evidence="1">
    <location>
        <begin position="65"/>
        <end position="74"/>
    </location>
</feature>